<name>A0AAG5DP72_ANOAO</name>
<organism evidence="1 2">
    <name type="scientific">Anopheles atroparvus</name>
    <name type="common">European mosquito</name>
    <dbReference type="NCBI Taxonomy" id="41427"/>
    <lineage>
        <taxon>Eukaryota</taxon>
        <taxon>Metazoa</taxon>
        <taxon>Ecdysozoa</taxon>
        <taxon>Arthropoda</taxon>
        <taxon>Hexapoda</taxon>
        <taxon>Insecta</taxon>
        <taxon>Pterygota</taxon>
        <taxon>Neoptera</taxon>
        <taxon>Endopterygota</taxon>
        <taxon>Diptera</taxon>
        <taxon>Nematocera</taxon>
        <taxon>Culicoidea</taxon>
        <taxon>Culicidae</taxon>
        <taxon>Anophelinae</taxon>
        <taxon>Anopheles</taxon>
    </lineage>
</organism>
<protein>
    <submittedName>
        <fullName evidence="1">Uncharacterized protein</fullName>
    </submittedName>
</protein>
<dbReference type="EnsemblMetazoa" id="ENSAATROPT013703">
    <property type="protein sequence ID" value="ENSAATROPP012479"/>
    <property type="gene ID" value="ENSAATROPG011112"/>
</dbReference>
<reference evidence="1" key="2">
    <citation type="submission" date="2024-04" db="UniProtKB">
        <authorList>
            <consortium name="EnsemblMetazoa"/>
        </authorList>
    </citation>
    <scope>IDENTIFICATION</scope>
    <source>
        <strain evidence="1">EBRO</strain>
    </source>
</reference>
<keyword evidence="2" id="KW-1185">Reference proteome</keyword>
<sequence length="116" mass="13452">MNSLMFLSEGESEEEDVLNLGIHRRQLRHKLDLPTMLDVEFVVNFRINKRFFITHPKHTRGLTALHKLAATLKFLAQGSYQRGVGNDFTIPIGQSTFSKVSDQTLRIIQRELKHYD</sequence>
<accession>A0AAG5DP72</accession>
<dbReference type="AlphaFoldDB" id="A0AAG5DP72"/>
<proteinExistence type="predicted"/>
<evidence type="ECO:0000313" key="2">
    <source>
        <dbReference type="Proteomes" id="UP000075880"/>
    </source>
</evidence>
<dbReference type="EnsemblMetazoa" id="ENSAATROPT013692">
    <property type="protein sequence ID" value="ENSAATROPP012468"/>
    <property type="gene ID" value="ENSAATROPG011112"/>
</dbReference>
<dbReference type="Proteomes" id="UP000075880">
    <property type="component" value="Unassembled WGS sequence"/>
</dbReference>
<reference evidence="2" key="1">
    <citation type="submission" date="2021-09" db="EMBL/GenBank/DDBJ databases">
        <authorList>
            <consortium name="Infravec"/>
            <person name="Campbell I L."/>
            <person name="Maslen G."/>
            <person name="Yates A."/>
        </authorList>
    </citation>
    <scope>NUCLEOTIDE SEQUENCE [LARGE SCALE GENOMIC DNA]</scope>
    <source>
        <strain evidence="2">Infravec2 EBRE</strain>
    </source>
</reference>
<dbReference type="EnsemblMetazoa" id="ENSAATROPT013696">
    <property type="protein sequence ID" value="ENSAATROPP012473"/>
    <property type="gene ID" value="ENSAATROPG011112"/>
</dbReference>
<dbReference type="EnsemblMetazoa" id="ENSAATROPT013707">
    <property type="protein sequence ID" value="ENSAATROPP012483"/>
    <property type="gene ID" value="ENSAATROPG011112"/>
</dbReference>
<evidence type="ECO:0000313" key="1">
    <source>
        <dbReference type="EnsemblMetazoa" id="ENSAATROPP012483"/>
    </source>
</evidence>